<reference evidence="6" key="1">
    <citation type="submission" date="2020-12" db="EMBL/GenBank/DDBJ databases">
        <authorList>
            <consortium name="Molecular Ecology Group"/>
        </authorList>
    </citation>
    <scope>NUCLEOTIDE SEQUENCE</scope>
    <source>
        <strain evidence="6">TBG_1078</strain>
    </source>
</reference>
<sequence length="165" mass="18915">MKLNISFPATGCQNLIEVDDECKVCTFYEKCVATEVAADALGEEWKGYMVRISGGNDKDTIANKICKLFNLSKEDDVCQHVVRKPLNKESKKPRIKAPEIHRLVTSYVLQHKHQCITLRKQHIKKNKEEAAEYSKLLAKRLTEAKEKCQNRSRRDGAVLSESFYL</sequence>
<dbReference type="InterPro" id="IPR001377">
    <property type="entry name" value="Ribosomal_eS6"/>
</dbReference>
<dbReference type="PANTHER" id="PTHR11502">
    <property type="entry name" value="40S RIBOSOMAL PROTEIN S6"/>
    <property type="match status" value="1"/>
</dbReference>
<proteinExistence type="inferred from homology"/>
<keyword evidence="2" id="KW-0689">Ribosomal protein</keyword>
<evidence type="ECO:0000256" key="2">
    <source>
        <dbReference type="ARBA" id="ARBA00022980"/>
    </source>
</evidence>
<dbReference type="SMART" id="SM01405">
    <property type="entry name" value="Ribosomal_S6e"/>
    <property type="match status" value="1"/>
</dbReference>
<dbReference type="EMBL" id="CAJHUB010000672">
    <property type="protein sequence ID" value="CAD7674422.1"/>
    <property type="molecule type" value="Genomic_DNA"/>
</dbReference>
<dbReference type="Pfam" id="PF01092">
    <property type="entry name" value="Ribosomal_S6e"/>
    <property type="match status" value="1"/>
</dbReference>
<dbReference type="GO" id="GO:0006412">
    <property type="term" value="P:translation"/>
    <property type="evidence" value="ECO:0007669"/>
    <property type="project" value="InterPro"/>
</dbReference>
<comment type="similarity">
    <text evidence="1">Belongs to the eukaryotic ribosomal protein eS6 family.</text>
</comment>
<evidence type="ECO:0000256" key="3">
    <source>
        <dbReference type="ARBA" id="ARBA00023274"/>
    </source>
</evidence>
<organism evidence="6 7">
    <name type="scientific">Nyctereutes procyonoides</name>
    <name type="common">Raccoon dog</name>
    <name type="synonym">Canis procyonoides</name>
    <dbReference type="NCBI Taxonomy" id="34880"/>
    <lineage>
        <taxon>Eukaryota</taxon>
        <taxon>Metazoa</taxon>
        <taxon>Chordata</taxon>
        <taxon>Craniata</taxon>
        <taxon>Vertebrata</taxon>
        <taxon>Euteleostomi</taxon>
        <taxon>Mammalia</taxon>
        <taxon>Eutheria</taxon>
        <taxon>Laurasiatheria</taxon>
        <taxon>Carnivora</taxon>
        <taxon>Caniformia</taxon>
        <taxon>Canidae</taxon>
        <taxon>Nyctereutes</taxon>
    </lineage>
</organism>
<dbReference type="AlphaFoldDB" id="A0A811YJ28"/>
<gene>
    <name evidence="6" type="ORF">NYPRO_LOCUS7217</name>
</gene>
<dbReference type="GO" id="GO:0005840">
    <property type="term" value="C:ribosome"/>
    <property type="evidence" value="ECO:0007669"/>
    <property type="project" value="UniProtKB-KW"/>
</dbReference>
<dbReference type="Proteomes" id="UP000645828">
    <property type="component" value="Unassembled WGS sequence"/>
</dbReference>
<evidence type="ECO:0000313" key="6">
    <source>
        <dbReference type="EMBL" id="CAD7674422.1"/>
    </source>
</evidence>
<keyword evidence="3" id="KW-0687">Ribonucleoprotein</keyword>
<evidence type="ECO:0000313" key="7">
    <source>
        <dbReference type="Proteomes" id="UP000645828"/>
    </source>
</evidence>
<evidence type="ECO:0000256" key="5">
    <source>
        <dbReference type="ARBA" id="ARBA00035403"/>
    </source>
</evidence>
<protein>
    <recommendedName>
        <fullName evidence="4">Small ribosomal subunit protein eS6</fullName>
    </recommendedName>
    <alternativeName>
        <fullName evidence="5">40S ribosomal protein S6</fullName>
    </alternativeName>
</protein>
<keyword evidence="7" id="KW-1185">Reference proteome</keyword>
<accession>A0A811YJ28</accession>
<dbReference type="GO" id="GO:1990904">
    <property type="term" value="C:ribonucleoprotein complex"/>
    <property type="evidence" value="ECO:0007669"/>
    <property type="project" value="UniProtKB-KW"/>
</dbReference>
<dbReference type="Gene3D" id="1.20.5.2650">
    <property type="match status" value="1"/>
</dbReference>
<evidence type="ECO:0000256" key="1">
    <source>
        <dbReference type="ARBA" id="ARBA00009312"/>
    </source>
</evidence>
<dbReference type="GO" id="GO:0003735">
    <property type="term" value="F:structural constituent of ribosome"/>
    <property type="evidence" value="ECO:0007669"/>
    <property type="project" value="InterPro"/>
</dbReference>
<name>A0A811YJ28_NYCPR</name>
<evidence type="ECO:0000256" key="4">
    <source>
        <dbReference type="ARBA" id="ARBA00035278"/>
    </source>
</evidence>
<comment type="caution">
    <text evidence="6">The sequence shown here is derived from an EMBL/GenBank/DDBJ whole genome shotgun (WGS) entry which is preliminary data.</text>
</comment>